<sequence length="211" mass="23425">MTSGTVIGLISGTAALTVGTLGGVLGSAFNRQILNSIGVNSLPQNPKRKYALIAKHCRFLGEWNRFDSYNVFVFLLGILFLIGAGVLLIVRFETGGTPFQDTLQLAFLVNSLTWIAVSSILLLGRLVQLIHIYKYGIQNISKEEIAITQTKEHQNQNKFSLYWIIISAATILFIGGGLLLLQYPVVFLSLAGAYFLFMFTFNSVYHKNKRK</sequence>
<protein>
    <recommendedName>
        <fullName evidence="4">DUF3169 family protein</fullName>
    </recommendedName>
</protein>
<dbReference type="Proteomes" id="UP001177121">
    <property type="component" value="Unassembled WGS sequence"/>
</dbReference>
<keyword evidence="1" id="KW-1133">Transmembrane helix</keyword>
<feature type="transmembrane region" description="Helical" evidence="1">
    <location>
        <begin position="6"/>
        <end position="29"/>
    </location>
</feature>
<name>A0ABT9DPD8_9BACI</name>
<feature type="transmembrane region" description="Helical" evidence="1">
    <location>
        <begin position="102"/>
        <end position="124"/>
    </location>
</feature>
<keyword evidence="1" id="KW-0472">Membrane</keyword>
<dbReference type="EMBL" id="JAHBMK020000001">
    <property type="protein sequence ID" value="MDO8226581.1"/>
    <property type="molecule type" value="Genomic_DNA"/>
</dbReference>
<evidence type="ECO:0000256" key="1">
    <source>
        <dbReference type="SAM" id="Phobius"/>
    </source>
</evidence>
<feature type="transmembrane region" description="Helical" evidence="1">
    <location>
        <begin position="68"/>
        <end position="90"/>
    </location>
</feature>
<feature type="transmembrane region" description="Helical" evidence="1">
    <location>
        <begin position="161"/>
        <end position="180"/>
    </location>
</feature>
<reference evidence="2" key="1">
    <citation type="submission" date="2023-07" db="EMBL/GenBank/DDBJ databases">
        <title>Biological control against Fusarium languescens, the causal agent of wilt in Jalapeno peppers, by a novel bacterial subspecies: Bacillus cabrialesii subsp. tritici TSO2.</title>
        <authorList>
            <person name="Montoya-Martinez A.C."/>
            <person name="Figueroa-Brambila K.M."/>
            <person name="Escalante-Beltran A."/>
            <person name="Lopez-Montoya N.D."/>
            <person name="Valenzuela-Ruiz V."/>
            <person name="Parra-Cota F.I."/>
            <person name="Estrada Alvarado M.I."/>
            <person name="De Los Santos Villalobos S."/>
        </authorList>
    </citation>
    <scope>NUCLEOTIDE SEQUENCE</scope>
    <source>
        <strain evidence="2">TSO2</strain>
    </source>
</reference>
<accession>A0ABT9DPD8</accession>
<gene>
    <name evidence="2" type="ORF">KHP33_017365</name>
</gene>
<comment type="caution">
    <text evidence="2">The sequence shown here is derived from an EMBL/GenBank/DDBJ whole genome shotgun (WGS) entry which is preliminary data.</text>
</comment>
<keyword evidence="3" id="KW-1185">Reference proteome</keyword>
<evidence type="ECO:0008006" key="4">
    <source>
        <dbReference type="Google" id="ProtNLM"/>
    </source>
</evidence>
<evidence type="ECO:0000313" key="3">
    <source>
        <dbReference type="Proteomes" id="UP001177121"/>
    </source>
</evidence>
<feature type="transmembrane region" description="Helical" evidence="1">
    <location>
        <begin position="186"/>
        <end position="205"/>
    </location>
</feature>
<dbReference type="RefSeq" id="WP_075749106.1">
    <property type="nucleotide sequence ID" value="NZ_JAHBMK020000001.1"/>
</dbReference>
<organism evidence="2 3">
    <name type="scientific">Bacillus cabrialesii subsp. tritici</name>
    <dbReference type="NCBI Taxonomy" id="2944916"/>
    <lineage>
        <taxon>Bacteria</taxon>
        <taxon>Bacillati</taxon>
        <taxon>Bacillota</taxon>
        <taxon>Bacilli</taxon>
        <taxon>Bacillales</taxon>
        <taxon>Bacillaceae</taxon>
        <taxon>Bacillus</taxon>
        <taxon>Bacillus cabrialesii</taxon>
    </lineage>
</organism>
<proteinExistence type="predicted"/>
<keyword evidence="1" id="KW-0812">Transmembrane</keyword>
<evidence type="ECO:0000313" key="2">
    <source>
        <dbReference type="EMBL" id="MDO8226581.1"/>
    </source>
</evidence>